<gene>
    <name evidence="1" type="ORF">JOC31_000335</name>
</gene>
<dbReference type="Proteomes" id="UP000809081">
    <property type="component" value="Unassembled WGS sequence"/>
</dbReference>
<protein>
    <submittedName>
        <fullName evidence="1">Uncharacterized protein</fullName>
    </submittedName>
</protein>
<dbReference type="EMBL" id="JAFBEI010000005">
    <property type="protein sequence ID" value="MBM7635542.1"/>
    <property type="molecule type" value="Genomic_DNA"/>
</dbReference>
<name>A0ABS2PJD0_9STRE</name>
<organism evidence="1 2">
    <name type="scientific">Streptococcus saliviloxodontae</name>
    <dbReference type="NCBI Taxonomy" id="1349416"/>
    <lineage>
        <taxon>Bacteria</taxon>
        <taxon>Bacillati</taxon>
        <taxon>Bacillota</taxon>
        <taxon>Bacilli</taxon>
        <taxon>Lactobacillales</taxon>
        <taxon>Streptococcaceae</taxon>
        <taxon>Streptococcus</taxon>
    </lineage>
</organism>
<proteinExistence type="predicted"/>
<reference evidence="1 2" key="1">
    <citation type="submission" date="2021-01" db="EMBL/GenBank/DDBJ databases">
        <title>Genomic Encyclopedia of Type Strains, Phase IV (KMG-IV): sequencing the most valuable type-strain genomes for metagenomic binning, comparative biology and taxonomic classification.</title>
        <authorList>
            <person name="Goeker M."/>
        </authorList>
    </citation>
    <scope>NUCLEOTIDE SEQUENCE [LARGE SCALE GENOMIC DNA]</scope>
    <source>
        <strain evidence="1 2">DSM 27513</strain>
    </source>
</reference>
<accession>A0ABS2PJD0</accession>
<evidence type="ECO:0000313" key="1">
    <source>
        <dbReference type="EMBL" id="MBM7635542.1"/>
    </source>
</evidence>
<evidence type="ECO:0000313" key="2">
    <source>
        <dbReference type="Proteomes" id="UP000809081"/>
    </source>
</evidence>
<sequence>MLLINDKSDNTVIPLVALATSLGYFGGHNRFLFLLTLIFSLLSLFDIKNN</sequence>
<keyword evidence="2" id="KW-1185">Reference proteome</keyword>
<comment type="caution">
    <text evidence="1">The sequence shown here is derived from an EMBL/GenBank/DDBJ whole genome shotgun (WGS) entry which is preliminary data.</text>
</comment>